<dbReference type="PANTHER" id="PTHR12526">
    <property type="entry name" value="GLYCOSYLTRANSFERASE"/>
    <property type="match status" value="1"/>
</dbReference>
<dbReference type="Pfam" id="PF00534">
    <property type="entry name" value="Glycos_transf_1"/>
    <property type="match status" value="1"/>
</dbReference>
<evidence type="ECO:0000313" key="2">
    <source>
        <dbReference type="EMBL" id="MCQ6959068.1"/>
    </source>
</evidence>
<accession>A0ABT1T3L7</accession>
<feature type="domain" description="Glycosyl transferase family 1" evidence="1">
    <location>
        <begin position="178"/>
        <end position="329"/>
    </location>
</feature>
<proteinExistence type="predicted"/>
<dbReference type="EMBL" id="JANHOH010000002">
    <property type="protein sequence ID" value="MCQ6959068.1"/>
    <property type="molecule type" value="Genomic_DNA"/>
</dbReference>
<evidence type="ECO:0000313" key="3">
    <source>
        <dbReference type="Proteomes" id="UP001204376"/>
    </source>
</evidence>
<comment type="caution">
    <text evidence="2">The sequence shown here is derived from an EMBL/GenBank/DDBJ whole genome shotgun (WGS) entry which is preliminary data.</text>
</comment>
<dbReference type="PANTHER" id="PTHR12526:SF630">
    <property type="entry name" value="GLYCOSYLTRANSFERASE"/>
    <property type="match status" value="1"/>
</dbReference>
<dbReference type="InterPro" id="IPR001296">
    <property type="entry name" value="Glyco_trans_1"/>
</dbReference>
<reference evidence="2 3" key="1">
    <citation type="submission" date="2022-07" db="EMBL/GenBank/DDBJ databases">
        <title>Mucilaginibacter sp. JC4.</title>
        <authorList>
            <person name="Le V."/>
            <person name="Ko S.-R."/>
            <person name="Ahn C.-Y."/>
            <person name="Oh H.-M."/>
        </authorList>
    </citation>
    <scope>NUCLEOTIDE SEQUENCE [LARGE SCALE GENOMIC DNA]</scope>
    <source>
        <strain evidence="2 3">JC4</strain>
    </source>
</reference>
<name>A0ABT1T3L7_9SPHI</name>
<dbReference type="CDD" id="cd03801">
    <property type="entry name" value="GT4_PimA-like"/>
    <property type="match status" value="1"/>
</dbReference>
<dbReference type="RefSeq" id="WP_256539259.1">
    <property type="nucleotide sequence ID" value="NZ_JANHOH010000002.1"/>
</dbReference>
<organism evidence="2 3">
    <name type="scientific">Mucilaginibacter aquariorum</name>
    <dbReference type="NCBI Taxonomy" id="2967225"/>
    <lineage>
        <taxon>Bacteria</taxon>
        <taxon>Pseudomonadati</taxon>
        <taxon>Bacteroidota</taxon>
        <taxon>Sphingobacteriia</taxon>
        <taxon>Sphingobacteriales</taxon>
        <taxon>Sphingobacteriaceae</taxon>
        <taxon>Mucilaginibacter</taxon>
    </lineage>
</organism>
<dbReference type="SUPFAM" id="SSF53756">
    <property type="entry name" value="UDP-Glycosyltransferase/glycogen phosphorylase"/>
    <property type="match status" value="1"/>
</dbReference>
<dbReference type="Gene3D" id="3.40.50.2000">
    <property type="entry name" value="Glycogen Phosphorylase B"/>
    <property type="match status" value="2"/>
</dbReference>
<keyword evidence="3" id="KW-1185">Reference proteome</keyword>
<sequence length="361" mass="40888">MRFVFASYVYTKEFNQPQAWLKRINMYSGILEALSKTDEVISIEQVNYEGQFYNNGADYRFLRFGRNSLRFFPLKLHRYIKRLKPDVVFIQGLHFPLQVIQLRLLLGPRVKIIVQNHAEKPFSGLKKILQKLADRCIDAYLFASYDMGVEWVANGNLANASKIHEVMEVSSVFYPIDQKLAREKTGISGNKAFLWVSRLNDNKDPLTVVKAFLAFAESNPEARLYMIYHTDELLNDITALQTDAITLVGRVPHNDLLYWFNSVDFIVSGSHYEGSGAAVCEAMSCGCIPVVTDILSFRMITDNGSCGILYPPGNEQALLSALNQTLYIDIEEKRKLTLTHFKSTLSFEAIAGKISKIAASL</sequence>
<gene>
    <name evidence="2" type="ORF">NPE20_13920</name>
</gene>
<dbReference type="Proteomes" id="UP001204376">
    <property type="component" value="Unassembled WGS sequence"/>
</dbReference>
<evidence type="ECO:0000259" key="1">
    <source>
        <dbReference type="Pfam" id="PF00534"/>
    </source>
</evidence>
<protein>
    <submittedName>
        <fullName evidence="2">Glycosyltransferase family 4 protein</fullName>
    </submittedName>
</protein>